<organism evidence="2">
    <name type="scientific">uncultured Caudovirales phage</name>
    <dbReference type="NCBI Taxonomy" id="2100421"/>
    <lineage>
        <taxon>Viruses</taxon>
        <taxon>Duplodnaviria</taxon>
        <taxon>Heunggongvirae</taxon>
        <taxon>Uroviricota</taxon>
        <taxon>Caudoviricetes</taxon>
        <taxon>Peduoviridae</taxon>
        <taxon>Maltschvirus</taxon>
        <taxon>Maltschvirus maltsch</taxon>
    </lineage>
</organism>
<feature type="region of interest" description="Disordered" evidence="1">
    <location>
        <begin position="101"/>
        <end position="122"/>
    </location>
</feature>
<feature type="compositionally biased region" description="Basic and acidic residues" evidence="1">
    <location>
        <begin position="301"/>
        <end position="315"/>
    </location>
</feature>
<sequence length="327" mass="35976">MSAQGVIAESVASFKITWDNLGNGQQPKWDQTKQSIELHQTDVYPDLQYVSAFAAPVYTKYTSGSLLNDLIVEINKVIDSKLASTSDKKEKVDELYLNAGPAAPKQLGAGPEEEDQIKADDEKPAEIIDTNKEANDEPKVTANDQELVTTTTTIAPQKAESSAYTVTVYGDNLRFLEGQEGRGAYSSGIKFLYKVSNNLTKQVAGEQIDNRTKIWAEVTSSGLLSKTTRLEFAEFDEIEFKFGGNLLAQVLPSIELSFTPDPNSVYSKEKPELDIADVIKATNITLGTKTTSEIKSLQKQIQKEIDSREPVEKQKQPGKQSASVDNK</sequence>
<evidence type="ECO:0000256" key="1">
    <source>
        <dbReference type="SAM" id="MobiDB-lite"/>
    </source>
</evidence>
<gene>
    <name evidence="2" type="ORF">UFOVP1604_17</name>
</gene>
<name>A0A6J5SV91_9CAUD</name>
<dbReference type="EMBL" id="LR797474">
    <property type="protein sequence ID" value="CAB4218337.1"/>
    <property type="molecule type" value="Genomic_DNA"/>
</dbReference>
<reference evidence="2" key="1">
    <citation type="submission" date="2020-05" db="EMBL/GenBank/DDBJ databases">
        <authorList>
            <person name="Chiriac C."/>
            <person name="Salcher M."/>
            <person name="Ghai R."/>
            <person name="Kavagutti S V."/>
        </authorList>
    </citation>
    <scope>NUCLEOTIDE SEQUENCE</scope>
</reference>
<feature type="region of interest" description="Disordered" evidence="1">
    <location>
        <begin position="300"/>
        <end position="327"/>
    </location>
</feature>
<accession>A0A6J5SV91</accession>
<evidence type="ECO:0000313" key="2">
    <source>
        <dbReference type="EMBL" id="CAB4218337.1"/>
    </source>
</evidence>
<protein>
    <submittedName>
        <fullName evidence="2">Uncharacterized protein</fullName>
    </submittedName>
</protein>
<proteinExistence type="predicted"/>
<feature type="compositionally biased region" description="Polar residues" evidence="1">
    <location>
        <begin position="317"/>
        <end position="327"/>
    </location>
</feature>